<keyword evidence="1" id="KW-1133">Transmembrane helix</keyword>
<keyword evidence="1" id="KW-0812">Transmembrane</keyword>
<organism evidence="2 3">
    <name type="scientific">Arachis hypogaea</name>
    <name type="common">Peanut</name>
    <dbReference type="NCBI Taxonomy" id="3818"/>
    <lineage>
        <taxon>Eukaryota</taxon>
        <taxon>Viridiplantae</taxon>
        <taxon>Streptophyta</taxon>
        <taxon>Embryophyta</taxon>
        <taxon>Tracheophyta</taxon>
        <taxon>Spermatophyta</taxon>
        <taxon>Magnoliopsida</taxon>
        <taxon>eudicotyledons</taxon>
        <taxon>Gunneridae</taxon>
        <taxon>Pentapetalae</taxon>
        <taxon>rosids</taxon>
        <taxon>fabids</taxon>
        <taxon>Fabales</taxon>
        <taxon>Fabaceae</taxon>
        <taxon>Papilionoideae</taxon>
        <taxon>50 kb inversion clade</taxon>
        <taxon>dalbergioids sensu lato</taxon>
        <taxon>Dalbergieae</taxon>
        <taxon>Pterocarpus clade</taxon>
        <taxon>Arachis</taxon>
    </lineage>
</organism>
<dbReference type="Gramene" id="arahy.Tifrunner.gnm2.ann2.Ah01g283200.1">
    <property type="protein sequence ID" value="arahy.Tifrunner.gnm2.ann2.Ah01g283200.1-CDS-1"/>
    <property type="gene ID" value="arahy.Tifrunner.gnm2.ann2.Ah01g283200"/>
</dbReference>
<comment type="caution">
    <text evidence="2">The sequence shown here is derived from an EMBL/GenBank/DDBJ whole genome shotgun (WGS) entry which is preliminary data.</text>
</comment>
<name>A0A445EPJ5_ARAHY</name>
<dbReference type="Proteomes" id="UP000289738">
    <property type="component" value="Chromosome A01"/>
</dbReference>
<feature type="transmembrane region" description="Helical" evidence="1">
    <location>
        <begin position="20"/>
        <end position="38"/>
    </location>
</feature>
<gene>
    <name evidence="2" type="ORF">Ahy_A01g001747</name>
</gene>
<sequence>MMSLLEDSGNLEALTLNYFAINNLWTWLAVITAALSFWKIRVSANSPHLTDLHAVPQHPPHDHRDDPPSVPTLVFGNVDVDGPTKGKFTVYYEDDDDVARESHQELLTEWHGGCESEWWESWERLLKLRVGENQNGWYTWQDLTAINGNVVRLWDGEFPLKNRQHVHVW</sequence>
<evidence type="ECO:0000313" key="3">
    <source>
        <dbReference type="Proteomes" id="UP000289738"/>
    </source>
</evidence>
<reference evidence="2 3" key="1">
    <citation type="submission" date="2019-01" db="EMBL/GenBank/DDBJ databases">
        <title>Sequencing of cultivated peanut Arachis hypogaea provides insights into genome evolution and oil improvement.</title>
        <authorList>
            <person name="Chen X."/>
        </authorList>
    </citation>
    <scope>NUCLEOTIDE SEQUENCE [LARGE SCALE GENOMIC DNA]</scope>
    <source>
        <strain evidence="3">cv. Fuhuasheng</strain>
        <tissue evidence="2">Leaves</tissue>
    </source>
</reference>
<evidence type="ECO:0000313" key="2">
    <source>
        <dbReference type="EMBL" id="RYR77311.1"/>
    </source>
</evidence>
<proteinExistence type="predicted"/>
<evidence type="ECO:0008006" key="4">
    <source>
        <dbReference type="Google" id="ProtNLM"/>
    </source>
</evidence>
<keyword evidence="1" id="KW-0472">Membrane</keyword>
<dbReference type="OrthoDB" id="1921606at2759"/>
<accession>A0A445EPJ5</accession>
<dbReference type="PANTHER" id="PTHR36369:SF1">
    <property type="entry name" value="TRANSMEMBRANE PROTEIN"/>
    <property type="match status" value="1"/>
</dbReference>
<keyword evidence="3" id="KW-1185">Reference proteome</keyword>
<dbReference type="EMBL" id="SDMP01000001">
    <property type="protein sequence ID" value="RYR77311.1"/>
    <property type="molecule type" value="Genomic_DNA"/>
</dbReference>
<protein>
    <recommendedName>
        <fullName evidence="4">Transmembrane protein</fullName>
    </recommendedName>
</protein>
<dbReference type="AlphaFoldDB" id="A0A445EPJ5"/>
<dbReference type="PANTHER" id="PTHR36369">
    <property type="entry name" value="TRANSMEMBRANE PROTEIN"/>
    <property type="match status" value="1"/>
</dbReference>
<evidence type="ECO:0000256" key="1">
    <source>
        <dbReference type="SAM" id="Phobius"/>
    </source>
</evidence>